<gene>
    <name evidence="2" type="ORF">SCHCODRAFT_234462</name>
</gene>
<dbReference type="EMBL" id="GL377305">
    <property type="protein sequence ID" value="EFI98045.1"/>
    <property type="molecule type" value="Genomic_DNA"/>
</dbReference>
<proteinExistence type="predicted"/>
<organism evidence="3">
    <name type="scientific">Schizophyllum commune (strain H4-8 / FGSC 9210)</name>
    <name type="common">Split gill fungus</name>
    <dbReference type="NCBI Taxonomy" id="578458"/>
    <lineage>
        <taxon>Eukaryota</taxon>
        <taxon>Fungi</taxon>
        <taxon>Dikarya</taxon>
        <taxon>Basidiomycota</taxon>
        <taxon>Agaricomycotina</taxon>
        <taxon>Agaricomycetes</taxon>
        <taxon>Agaricomycetidae</taxon>
        <taxon>Agaricales</taxon>
        <taxon>Schizophyllaceae</taxon>
        <taxon>Schizophyllum</taxon>
    </lineage>
</organism>
<accession>D8Q236</accession>
<dbReference type="InParanoid" id="D8Q236"/>
<evidence type="ECO:0000313" key="3">
    <source>
        <dbReference type="Proteomes" id="UP000007431"/>
    </source>
</evidence>
<feature type="compositionally biased region" description="Polar residues" evidence="1">
    <location>
        <begin position="1"/>
        <end position="16"/>
    </location>
</feature>
<name>D8Q236_SCHCM</name>
<sequence>MYSASMTWLSGSATCTDTDDESSDGGEYVPRDEDDEDSVIVDTDGISEAEDAHDWADTNAGAWGLDDSGEWEDHGVAEDLSAIEYDIDPAITVDVAELEGDAEMTDGEDNADWGLTDGSSDIVTSDDAEMASASDVEDGVSVIFDMDGYSSSADEDYTPPEEEK</sequence>
<dbReference type="VEuPathDB" id="FungiDB:SCHCODRAFT_01170051"/>
<dbReference type="GeneID" id="9592884"/>
<dbReference type="RefSeq" id="XP_003032948.1">
    <property type="nucleotide sequence ID" value="XM_003032902.1"/>
</dbReference>
<keyword evidence="3" id="KW-1185">Reference proteome</keyword>
<feature type="region of interest" description="Disordered" evidence="1">
    <location>
        <begin position="103"/>
        <end position="139"/>
    </location>
</feature>
<evidence type="ECO:0000256" key="1">
    <source>
        <dbReference type="SAM" id="MobiDB-lite"/>
    </source>
</evidence>
<reference evidence="2 3" key="1">
    <citation type="journal article" date="2010" name="Nat. Biotechnol.">
        <title>Genome sequence of the model mushroom Schizophyllum commune.</title>
        <authorList>
            <person name="Ohm R.A."/>
            <person name="de Jong J.F."/>
            <person name="Lugones L.G."/>
            <person name="Aerts A."/>
            <person name="Kothe E."/>
            <person name="Stajich J.E."/>
            <person name="de Vries R.P."/>
            <person name="Record E."/>
            <person name="Levasseur A."/>
            <person name="Baker S.E."/>
            <person name="Bartholomew K.A."/>
            <person name="Coutinho P.M."/>
            <person name="Erdmann S."/>
            <person name="Fowler T.J."/>
            <person name="Gathman A.C."/>
            <person name="Lombard V."/>
            <person name="Henrissat B."/>
            <person name="Knabe N."/>
            <person name="Kuees U."/>
            <person name="Lilly W.W."/>
            <person name="Lindquist E."/>
            <person name="Lucas S."/>
            <person name="Magnuson J.K."/>
            <person name="Piumi F."/>
            <person name="Raudaskoski M."/>
            <person name="Salamov A."/>
            <person name="Schmutz J."/>
            <person name="Schwarze F.W.M.R."/>
            <person name="vanKuyk P.A."/>
            <person name="Horton J.S."/>
            <person name="Grigoriev I.V."/>
            <person name="Woesten H.A.B."/>
        </authorList>
    </citation>
    <scope>NUCLEOTIDE SEQUENCE [LARGE SCALE GENOMIC DNA]</scope>
    <source>
        <strain evidence="3">H4-8 / FGSC 9210</strain>
    </source>
</reference>
<dbReference type="KEGG" id="scm:SCHCO_01170051"/>
<feature type="region of interest" description="Disordered" evidence="1">
    <location>
        <begin position="1"/>
        <end position="38"/>
    </location>
</feature>
<protein>
    <submittedName>
        <fullName evidence="2">Uncharacterized protein</fullName>
    </submittedName>
</protein>
<dbReference type="HOGENOM" id="CLU_1620014_0_0_1"/>
<dbReference type="OrthoDB" id="8062037at2759"/>
<dbReference type="Proteomes" id="UP000007431">
    <property type="component" value="Unassembled WGS sequence"/>
</dbReference>
<evidence type="ECO:0000313" key="2">
    <source>
        <dbReference type="EMBL" id="EFI98045.1"/>
    </source>
</evidence>
<dbReference type="AlphaFoldDB" id="D8Q236"/>